<dbReference type="RefSeq" id="XP_001794049.1">
    <property type="nucleotide sequence ID" value="XM_001793997.1"/>
</dbReference>
<dbReference type="AlphaFoldDB" id="Q0UXM7"/>
<proteinExistence type="predicted"/>
<name>Q0UXM7_PHANO</name>
<organism evidence="1 2">
    <name type="scientific">Phaeosphaeria nodorum (strain SN15 / ATCC MYA-4574 / FGSC 10173)</name>
    <name type="common">Glume blotch fungus</name>
    <name type="synonym">Parastagonospora nodorum</name>
    <dbReference type="NCBI Taxonomy" id="321614"/>
    <lineage>
        <taxon>Eukaryota</taxon>
        <taxon>Fungi</taxon>
        <taxon>Dikarya</taxon>
        <taxon>Ascomycota</taxon>
        <taxon>Pezizomycotina</taxon>
        <taxon>Dothideomycetes</taxon>
        <taxon>Pleosporomycetidae</taxon>
        <taxon>Pleosporales</taxon>
        <taxon>Pleosporineae</taxon>
        <taxon>Phaeosphaeriaceae</taxon>
        <taxon>Parastagonospora</taxon>
    </lineage>
</organism>
<evidence type="ECO:0000313" key="2">
    <source>
        <dbReference type="Proteomes" id="UP000001055"/>
    </source>
</evidence>
<reference evidence="2" key="1">
    <citation type="journal article" date="2007" name="Plant Cell">
        <title>Dothideomycete-plant interactions illuminated by genome sequencing and EST analysis of the wheat pathogen Stagonospora nodorum.</title>
        <authorList>
            <person name="Hane J.K."/>
            <person name="Lowe R.G."/>
            <person name="Solomon P.S."/>
            <person name="Tan K.C."/>
            <person name="Schoch C.L."/>
            <person name="Spatafora J.W."/>
            <person name="Crous P.W."/>
            <person name="Kodira C."/>
            <person name="Birren B.W."/>
            <person name="Galagan J.E."/>
            <person name="Torriani S.F."/>
            <person name="McDonald B.A."/>
            <person name="Oliver R.P."/>
        </authorList>
    </citation>
    <scope>NUCLEOTIDE SEQUENCE [LARGE SCALE GENOMIC DNA]</scope>
    <source>
        <strain evidence="2">SN15 / ATCC MYA-4574 / FGSC 10173</strain>
    </source>
</reference>
<dbReference type="KEGG" id="pno:SNOG_03487"/>
<dbReference type="InParanoid" id="Q0UXM7"/>
<accession>Q0UXM7</accession>
<dbReference type="GeneID" id="5970912"/>
<protein>
    <submittedName>
        <fullName evidence="1">Uncharacterized protein</fullName>
    </submittedName>
</protein>
<sequence length="39" mass="4105">MITVLVRASAQGPGIPVVQICQTFPKKGSDAAVLLPERL</sequence>
<dbReference type="Proteomes" id="UP000001055">
    <property type="component" value="Unassembled WGS sequence"/>
</dbReference>
<dbReference type="HOGENOM" id="CLU_3320233_0_0_1"/>
<dbReference type="EMBL" id="CH445329">
    <property type="protein sequence ID" value="EAT88692.1"/>
    <property type="molecule type" value="Genomic_DNA"/>
</dbReference>
<evidence type="ECO:0000313" key="1">
    <source>
        <dbReference type="EMBL" id="EAT88692.1"/>
    </source>
</evidence>
<gene>
    <name evidence="1" type="ORF">SNOG_03487</name>
</gene>